<feature type="chain" id="PRO_5037892056" evidence="13">
    <location>
        <begin position="29"/>
        <end position="635"/>
    </location>
</feature>
<dbReference type="NCBIfam" id="TIGR01779">
    <property type="entry name" value="TonB-B12"/>
    <property type="match status" value="1"/>
</dbReference>
<evidence type="ECO:0000256" key="3">
    <source>
        <dbReference type="ARBA" id="ARBA00022452"/>
    </source>
</evidence>
<organism evidence="16 17">
    <name type="scientific">Agrilutibacter solisilvae</name>
    <dbReference type="NCBI Taxonomy" id="2763317"/>
    <lineage>
        <taxon>Bacteria</taxon>
        <taxon>Pseudomonadati</taxon>
        <taxon>Pseudomonadota</taxon>
        <taxon>Gammaproteobacteria</taxon>
        <taxon>Lysobacterales</taxon>
        <taxon>Lysobacteraceae</taxon>
        <taxon>Agrilutibacter</taxon>
    </lineage>
</organism>
<proteinExistence type="inferred from homology"/>
<dbReference type="Gene3D" id="2.40.170.20">
    <property type="entry name" value="TonB-dependent receptor, beta-barrel domain"/>
    <property type="match status" value="1"/>
</dbReference>
<keyword evidence="6" id="KW-0406">Ion transport</keyword>
<dbReference type="Pfam" id="PF00593">
    <property type="entry name" value="TonB_dep_Rec_b-barrel"/>
    <property type="match status" value="1"/>
</dbReference>
<evidence type="ECO:0000313" key="17">
    <source>
        <dbReference type="Proteomes" id="UP000639274"/>
    </source>
</evidence>
<dbReference type="GO" id="GO:0046930">
    <property type="term" value="C:pore complex"/>
    <property type="evidence" value="ECO:0007669"/>
    <property type="project" value="UniProtKB-KW"/>
</dbReference>
<keyword evidence="10 11" id="KW-0998">Cell outer membrane</keyword>
<evidence type="ECO:0000256" key="12">
    <source>
        <dbReference type="RuleBase" id="RU003357"/>
    </source>
</evidence>
<dbReference type="PANTHER" id="PTHR30069">
    <property type="entry name" value="TONB-DEPENDENT OUTER MEMBRANE RECEPTOR"/>
    <property type="match status" value="1"/>
</dbReference>
<evidence type="ECO:0000256" key="6">
    <source>
        <dbReference type="ARBA" id="ARBA00023065"/>
    </source>
</evidence>
<accession>A0A974XZJ1</accession>
<dbReference type="SUPFAM" id="SSF56935">
    <property type="entry name" value="Porins"/>
    <property type="match status" value="1"/>
</dbReference>
<evidence type="ECO:0000259" key="14">
    <source>
        <dbReference type="Pfam" id="PF00593"/>
    </source>
</evidence>
<evidence type="ECO:0000256" key="9">
    <source>
        <dbReference type="ARBA" id="ARBA00023136"/>
    </source>
</evidence>
<evidence type="ECO:0000256" key="11">
    <source>
        <dbReference type="PROSITE-ProRule" id="PRU01360"/>
    </source>
</evidence>
<keyword evidence="8" id="KW-0626">Porin</keyword>
<keyword evidence="9 11" id="KW-0472">Membrane</keyword>
<keyword evidence="17" id="KW-1185">Reference proteome</keyword>
<evidence type="ECO:0000256" key="2">
    <source>
        <dbReference type="ARBA" id="ARBA00022448"/>
    </source>
</evidence>
<keyword evidence="16" id="KW-0675">Receptor</keyword>
<dbReference type="GO" id="GO:0009279">
    <property type="term" value="C:cell outer membrane"/>
    <property type="evidence" value="ECO:0007669"/>
    <property type="project" value="UniProtKB-SubCell"/>
</dbReference>
<evidence type="ECO:0000256" key="10">
    <source>
        <dbReference type="ARBA" id="ARBA00023237"/>
    </source>
</evidence>
<dbReference type="RefSeq" id="WP_200614174.1">
    <property type="nucleotide sequence ID" value="NZ_CP071518.1"/>
</dbReference>
<keyword evidence="5 13" id="KW-0732">Signal</keyword>
<keyword evidence="3 11" id="KW-1134">Transmembrane beta strand</keyword>
<evidence type="ECO:0000259" key="15">
    <source>
        <dbReference type="Pfam" id="PF07715"/>
    </source>
</evidence>
<dbReference type="GO" id="GO:0015420">
    <property type="term" value="F:ABC-type vitamin B12 transporter activity"/>
    <property type="evidence" value="ECO:0007669"/>
    <property type="project" value="InterPro"/>
</dbReference>
<dbReference type="KEGG" id="lsf:I8J32_000775"/>
<dbReference type="InterPro" id="IPR010101">
    <property type="entry name" value="B12_transptr_BtuB"/>
</dbReference>
<feature type="signal peptide" evidence="13">
    <location>
        <begin position="1"/>
        <end position="28"/>
    </location>
</feature>
<dbReference type="EMBL" id="CP071518">
    <property type="protein sequence ID" value="QSX78523.1"/>
    <property type="molecule type" value="Genomic_DNA"/>
</dbReference>
<dbReference type="Gene3D" id="2.170.130.10">
    <property type="entry name" value="TonB-dependent receptor, plug domain"/>
    <property type="match status" value="1"/>
</dbReference>
<evidence type="ECO:0000256" key="5">
    <source>
        <dbReference type="ARBA" id="ARBA00022729"/>
    </source>
</evidence>
<dbReference type="InterPro" id="IPR037066">
    <property type="entry name" value="Plug_dom_sf"/>
</dbReference>
<evidence type="ECO:0000256" key="13">
    <source>
        <dbReference type="SAM" id="SignalP"/>
    </source>
</evidence>
<gene>
    <name evidence="16" type="primary">btuB</name>
    <name evidence="16" type="ORF">I8J32_000775</name>
</gene>
<feature type="domain" description="TonB-dependent receptor plug" evidence="15">
    <location>
        <begin position="58"/>
        <end position="162"/>
    </location>
</feature>
<dbReference type="GO" id="GO:0006811">
    <property type="term" value="P:monoatomic ion transport"/>
    <property type="evidence" value="ECO:0007669"/>
    <property type="project" value="UniProtKB-KW"/>
</dbReference>
<evidence type="ECO:0000313" key="16">
    <source>
        <dbReference type="EMBL" id="QSX78523.1"/>
    </source>
</evidence>
<evidence type="ECO:0000256" key="8">
    <source>
        <dbReference type="ARBA" id="ARBA00023114"/>
    </source>
</evidence>
<dbReference type="AlphaFoldDB" id="A0A974XZJ1"/>
<reference evidence="16 17" key="1">
    <citation type="submission" date="2021-03" db="EMBL/GenBank/DDBJ databases">
        <title>Lysobacter sp. nov. isolated from soil of gangwondo yeongwol, south Korea.</title>
        <authorList>
            <person name="Kim K.R."/>
            <person name="Kim K.H."/>
            <person name="Jeon C.O."/>
        </authorList>
    </citation>
    <scope>NUCLEOTIDE SEQUENCE [LARGE SCALE GENOMIC DNA]</scope>
    <source>
        <strain evidence="16 17">R19</strain>
    </source>
</reference>
<dbReference type="InterPro" id="IPR039426">
    <property type="entry name" value="TonB-dep_rcpt-like"/>
</dbReference>
<dbReference type="Pfam" id="PF07715">
    <property type="entry name" value="Plug"/>
    <property type="match status" value="1"/>
</dbReference>
<keyword evidence="2 11" id="KW-0813">Transport</keyword>
<dbReference type="CDD" id="cd01347">
    <property type="entry name" value="ligand_gated_channel"/>
    <property type="match status" value="1"/>
</dbReference>
<feature type="domain" description="TonB-dependent receptor-like beta-barrel" evidence="14">
    <location>
        <begin position="198"/>
        <end position="608"/>
    </location>
</feature>
<keyword evidence="7 12" id="KW-0798">TonB box</keyword>
<dbReference type="InterPro" id="IPR012910">
    <property type="entry name" value="Plug_dom"/>
</dbReference>
<evidence type="ECO:0000256" key="7">
    <source>
        <dbReference type="ARBA" id="ARBA00023077"/>
    </source>
</evidence>
<comment type="similarity">
    <text evidence="11 12">Belongs to the TonB-dependent receptor family.</text>
</comment>
<comment type="subcellular location">
    <subcellularLocation>
        <location evidence="1 11">Cell outer membrane</location>
        <topology evidence="1 11">Multi-pass membrane protein</topology>
    </subcellularLocation>
</comment>
<dbReference type="PANTHER" id="PTHR30069:SF53">
    <property type="entry name" value="COLICIN I RECEPTOR-RELATED"/>
    <property type="match status" value="1"/>
</dbReference>
<name>A0A974XZJ1_9GAMM</name>
<sequence length="635" mass="68608">MRSVFLSTPRRSLLALALASLIVPTVRAQPAGNPASDPATDLDDVVVTATRTAQTIDATLAAVTVITREDIDRRAPASLPDLLRGVPGLTIGANGGPGKVASSFLRGTDSDHVVVLIDGVRAGSATSGGMAFQDLPVEQIERVEIVRGPVSSLYGADAVGGVIQIFTRRPHGPFQATVNIGAGNFDTQRYGAGVSGRSDASGGHGGWYSVHAAHETTGGIDSYRDNPASPWDDFALDPDRDGYRNSSLSLGGGYRFTPAWDVEARALRAEGHNDYDSSWSNESDVVQEILGSRVRYTPSEQVTVTLNAGRSEDTSHNYYDGVFIDRFDTRRDSGSLQGDFGVGQALLSVGFDWREDQVGGTTTYDVEQRINRGLFGQWQQRFGAHALQASLRRDDDTQFGGETTGSVLWGWDFTDALRLTASYGTAYKAPTFNDLYFPGFGNAALSPETSASAELGLRGKHGWGGWSVNAFQTRVDDLIAYDPTPTPTRPFGQPNNIDKARIHGVEVTTETTLAGWSVQANATWLDPRNDSGGFGDDNLLPRRPRLSGRIDVDRSFGAWSVGGSVNGAGERYDDPGNFVRVPGYGTTDVRVGYRFAQAWSVQLNLDNVFDKDYETVAFYPQPGRSWFVSLRYSGQ</sequence>
<dbReference type="GO" id="GO:0015288">
    <property type="term" value="F:porin activity"/>
    <property type="evidence" value="ECO:0007669"/>
    <property type="project" value="UniProtKB-KW"/>
</dbReference>
<keyword evidence="4 11" id="KW-0812">Transmembrane</keyword>
<dbReference type="PROSITE" id="PS52016">
    <property type="entry name" value="TONB_DEPENDENT_REC_3"/>
    <property type="match status" value="1"/>
</dbReference>
<protein>
    <submittedName>
        <fullName evidence="16">TonB-dependent vitamin B12 receptor</fullName>
    </submittedName>
</protein>
<dbReference type="InterPro" id="IPR036942">
    <property type="entry name" value="Beta-barrel_TonB_sf"/>
</dbReference>
<dbReference type="Proteomes" id="UP000639274">
    <property type="component" value="Chromosome"/>
</dbReference>
<dbReference type="InterPro" id="IPR000531">
    <property type="entry name" value="Beta-barrel_TonB"/>
</dbReference>
<evidence type="ECO:0000256" key="4">
    <source>
        <dbReference type="ARBA" id="ARBA00022692"/>
    </source>
</evidence>
<evidence type="ECO:0000256" key="1">
    <source>
        <dbReference type="ARBA" id="ARBA00004571"/>
    </source>
</evidence>